<dbReference type="SUPFAM" id="SSF109604">
    <property type="entry name" value="HD-domain/PDEase-like"/>
    <property type="match status" value="1"/>
</dbReference>
<dbReference type="InterPro" id="IPR009080">
    <property type="entry name" value="tRNAsynth_Ia_anticodon-bd"/>
</dbReference>
<keyword evidence="7 11" id="KW-0067">ATP-binding</keyword>
<evidence type="ECO:0000256" key="11">
    <source>
        <dbReference type="HAMAP-Rule" id="MF_00255"/>
    </source>
</evidence>
<comment type="subunit">
    <text evidence="3 11">Tetramer of two alpha and two beta subunits.</text>
</comment>
<dbReference type="PANTHER" id="PTHR30075">
    <property type="entry name" value="GLYCYL-TRNA SYNTHETASE"/>
    <property type="match status" value="1"/>
</dbReference>
<evidence type="ECO:0000256" key="5">
    <source>
        <dbReference type="ARBA" id="ARBA00022598"/>
    </source>
</evidence>
<comment type="subcellular location">
    <subcellularLocation>
        <location evidence="1 11">Cytoplasm</location>
    </subcellularLocation>
</comment>
<dbReference type="GO" id="GO:0004820">
    <property type="term" value="F:glycine-tRNA ligase activity"/>
    <property type="evidence" value="ECO:0007669"/>
    <property type="project" value="UniProtKB-UniRule"/>
</dbReference>
<evidence type="ECO:0000259" key="12">
    <source>
        <dbReference type="SMART" id="SM00836"/>
    </source>
</evidence>
<gene>
    <name evidence="11" type="primary">glyS</name>
    <name evidence="13" type="ORF">Nstercoris_01867</name>
</gene>
<keyword evidence="6 11" id="KW-0547">Nucleotide-binding</keyword>
<organism evidence="13 14">
    <name type="scientific">Nitrosomonas stercoris</name>
    <dbReference type="NCBI Taxonomy" id="1444684"/>
    <lineage>
        <taxon>Bacteria</taxon>
        <taxon>Pseudomonadati</taxon>
        <taxon>Pseudomonadota</taxon>
        <taxon>Betaproteobacteria</taxon>
        <taxon>Nitrosomonadales</taxon>
        <taxon>Nitrosomonadaceae</taxon>
        <taxon>Nitrosomonas</taxon>
    </lineage>
</organism>
<keyword evidence="14" id="KW-1185">Reference proteome</keyword>
<dbReference type="HAMAP" id="MF_00255">
    <property type="entry name" value="Gly_tRNA_synth_beta"/>
    <property type="match status" value="1"/>
</dbReference>
<evidence type="ECO:0000256" key="2">
    <source>
        <dbReference type="ARBA" id="ARBA00008226"/>
    </source>
</evidence>
<feature type="domain" description="DALR anticodon binding" evidence="12">
    <location>
        <begin position="612"/>
        <end position="715"/>
    </location>
</feature>
<evidence type="ECO:0000256" key="6">
    <source>
        <dbReference type="ARBA" id="ARBA00022741"/>
    </source>
</evidence>
<reference evidence="13 14" key="1">
    <citation type="submission" date="2019-06" db="EMBL/GenBank/DDBJ databases">
        <title>Nitrosomonas stercoris KYUHI-S whole genome shotgun sequence.</title>
        <authorList>
            <person name="Nakagawa T."/>
            <person name="Tsuchiya Y."/>
            <person name="Takahashi R."/>
        </authorList>
    </citation>
    <scope>NUCLEOTIDE SEQUENCE [LARGE SCALE GENOMIC DNA]</scope>
    <source>
        <strain evidence="13 14">KYUHI-S</strain>
    </source>
</reference>
<keyword evidence="5 11" id="KW-0436">Ligase</keyword>
<dbReference type="GO" id="GO:0005829">
    <property type="term" value="C:cytosol"/>
    <property type="evidence" value="ECO:0007669"/>
    <property type="project" value="TreeGrafter"/>
</dbReference>
<dbReference type="PROSITE" id="PS50861">
    <property type="entry name" value="AA_TRNA_LIGASE_II_GLYAB"/>
    <property type="match status" value="1"/>
</dbReference>
<dbReference type="GO" id="GO:0006420">
    <property type="term" value="P:arginyl-tRNA aminoacylation"/>
    <property type="evidence" value="ECO:0007669"/>
    <property type="project" value="InterPro"/>
</dbReference>
<dbReference type="NCBIfam" id="TIGR00211">
    <property type="entry name" value="glyS"/>
    <property type="match status" value="1"/>
</dbReference>
<dbReference type="SUPFAM" id="SSF47323">
    <property type="entry name" value="Anticodon-binding domain of a subclass of class I aminoacyl-tRNA synthetases"/>
    <property type="match status" value="1"/>
</dbReference>
<evidence type="ECO:0000256" key="7">
    <source>
        <dbReference type="ARBA" id="ARBA00022840"/>
    </source>
</evidence>
<dbReference type="GO" id="GO:0004814">
    <property type="term" value="F:arginine-tRNA ligase activity"/>
    <property type="evidence" value="ECO:0007669"/>
    <property type="project" value="InterPro"/>
</dbReference>
<dbReference type="Pfam" id="PF05746">
    <property type="entry name" value="DALR_1"/>
    <property type="match status" value="1"/>
</dbReference>
<keyword evidence="8 11" id="KW-0648">Protein biosynthesis</keyword>
<dbReference type="GO" id="GO:0006426">
    <property type="term" value="P:glycyl-tRNA aminoacylation"/>
    <property type="evidence" value="ECO:0007669"/>
    <property type="project" value="UniProtKB-UniRule"/>
</dbReference>
<dbReference type="AlphaFoldDB" id="A0A4Y1YSU7"/>
<dbReference type="PANTHER" id="PTHR30075:SF2">
    <property type="entry name" value="GLYCINE--TRNA LIGASE, CHLOROPLASTIC_MITOCHONDRIAL 2"/>
    <property type="match status" value="1"/>
</dbReference>
<evidence type="ECO:0000256" key="3">
    <source>
        <dbReference type="ARBA" id="ARBA00011209"/>
    </source>
</evidence>
<dbReference type="GO" id="GO:0005524">
    <property type="term" value="F:ATP binding"/>
    <property type="evidence" value="ECO:0007669"/>
    <property type="project" value="UniProtKB-UniRule"/>
</dbReference>
<keyword evidence="9 11" id="KW-0030">Aminoacyl-tRNA synthetase</keyword>
<protein>
    <recommendedName>
        <fullName evidence="11">Glycine--tRNA ligase beta subunit</fullName>
        <ecNumber evidence="11">6.1.1.14</ecNumber>
    </recommendedName>
    <alternativeName>
        <fullName evidence="11">Glycyl-tRNA synthetase beta subunit</fullName>
        <shortName evidence="11">GlyRS</shortName>
    </alternativeName>
</protein>
<sequence>MLINNLLVELLTEELPPKSLEKLGRAFATSIVDHLRKQHLTTENSVTTVFASPRRLAVHVTAVAAQAPKQMVTLKLMPVTVGLDAQGQPTAALHKKLAALNLENISMDALKREKKGKIEMLLLEQDVAGIQLAAGLQKAVDEAIRQLPVPRMMTYQLADGWENVHFIRPAHGLVALHGQQIVPINALGFAAGNITHGHRFEAKQTELIIDHADHYEQILETEGAVIASFERRRQRIKEGLEAEASAMQLHHLADEALLDEVTALVEHPNILTGTFSADFLEVPQECLISTMKINQKYFPLLDAAGKLTHHFLIVANIAPDDPQQIITGNERVIRSRLADAKFFFDYDRKRTLASRLPALEQVIYHHQLGSQGERTRYVRALARVIGQLLGDGHLAQQADQAAMLAKADLLTDMVGEFPELQGVMGRYYALHEGIDEAIAFAIEDHYQPRFAGDTLPRSLVGVCVALADKLETLISLFSIGQLPTGDKDPYALRRHALGVIRMLIEKDISVGLDVLISRAAGVLQDATIGAPASDSEGHARPVTPQLTEQLLDFFYDRLASNLHEQEGYTVQEVEAVLSLRPALLRDIPKRLAAIRTFSSLSEATSLAAANKRVSNILKKAQFDHSIGVDESWLQVPAELTLYQALSEISVTVQQAFKNGDYVLALQTLAALKEPVDTFFDQVMVNDENDTLRRNRLALLATLQATMNRVADISQLAA</sequence>
<dbReference type="KEGG" id="nst:Nstercoris_01867"/>
<keyword evidence="4 11" id="KW-0963">Cytoplasm</keyword>
<name>A0A4Y1YSU7_9PROT</name>
<proteinExistence type="inferred from homology"/>
<dbReference type="PRINTS" id="PR01045">
    <property type="entry name" value="TRNASYNTHGB"/>
</dbReference>
<accession>A0A4Y1YSU7</accession>
<comment type="similarity">
    <text evidence="2 11">Belongs to the class-II aminoacyl-tRNA synthetase family.</text>
</comment>
<evidence type="ECO:0000313" key="13">
    <source>
        <dbReference type="EMBL" id="BBL35595.1"/>
    </source>
</evidence>
<evidence type="ECO:0000256" key="1">
    <source>
        <dbReference type="ARBA" id="ARBA00004496"/>
    </source>
</evidence>
<evidence type="ECO:0000256" key="9">
    <source>
        <dbReference type="ARBA" id="ARBA00023146"/>
    </source>
</evidence>
<comment type="catalytic activity">
    <reaction evidence="10 11">
        <text>tRNA(Gly) + glycine + ATP = glycyl-tRNA(Gly) + AMP + diphosphate</text>
        <dbReference type="Rhea" id="RHEA:16013"/>
        <dbReference type="Rhea" id="RHEA-COMP:9664"/>
        <dbReference type="Rhea" id="RHEA-COMP:9683"/>
        <dbReference type="ChEBI" id="CHEBI:30616"/>
        <dbReference type="ChEBI" id="CHEBI:33019"/>
        <dbReference type="ChEBI" id="CHEBI:57305"/>
        <dbReference type="ChEBI" id="CHEBI:78442"/>
        <dbReference type="ChEBI" id="CHEBI:78522"/>
        <dbReference type="ChEBI" id="CHEBI:456215"/>
        <dbReference type="EC" id="6.1.1.14"/>
    </reaction>
</comment>
<evidence type="ECO:0000313" key="14">
    <source>
        <dbReference type="Proteomes" id="UP000316473"/>
    </source>
</evidence>
<evidence type="ECO:0000256" key="8">
    <source>
        <dbReference type="ARBA" id="ARBA00022917"/>
    </source>
</evidence>
<evidence type="ECO:0000256" key="4">
    <source>
        <dbReference type="ARBA" id="ARBA00022490"/>
    </source>
</evidence>
<dbReference type="Pfam" id="PF02092">
    <property type="entry name" value="tRNA_synt_2f"/>
    <property type="match status" value="1"/>
</dbReference>
<dbReference type="Gene3D" id="1.10.730.10">
    <property type="entry name" value="Isoleucyl-tRNA Synthetase, Domain 1"/>
    <property type="match status" value="1"/>
</dbReference>
<dbReference type="SMART" id="SM00836">
    <property type="entry name" value="DALR_1"/>
    <property type="match status" value="1"/>
</dbReference>
<dbReference type="InterPro" id="IPR015944">
    <property type="entry name" value="Gly-tRNA-synth_bsu"/>
</dbReference>
<dbReference type="Proteomes" id="UP000316473">
    <property type="component" value="Chromosome"/>
</dbReference>
<evidence type="ECO:0000256" key="10">
    <source>
        <dbReference type="ARBA" id="ARBA00047937"/>
    </source>
</evidence>
<dbReference type="InterPro" id="IPR006194">
    <property type="entry name" value="Gly-tRNA-synth_heterodimer"/>
</dbReference>
<dbReference type="EMBL" id="AP019755">
    <property type="protein sequence ID" value="BBL35595.1"/>
    <property type="molecule type" value="Genomic_DNA"/>
</dbReference>
<dbReference type="EC" id="6.1.1.14" evidence="11"/>
<dbReference type="InterPro" id="IPR008909">
    <property type="entry name" value="DALR_anticod-bd"/>
</dbReference>